<dbReference type="Proteomes" id="UP001056120">
    <property type="component" value="Linkage Group LG09"/>
</dbReference>
<evidence type="ECO:0000313" key="1">
    <source>
        <dbReference type="EMBL" id="KAI3804692.1"/>
    </source>
</evidence>
<name>A0ACB9IA51_9ASTR</name>
<keyword evidence="2" id="KW-1185">Reference proteome</keyword>
<comment type="caution">
    <text evidence="1">The sequence shown here is derived from an EMBL/GenBank/DDBJ whole genome shotgun (WGS) entry which is preliminary data.</text>
</comment>
<accession>A0ACB9IA51</accession>
<reference evidence="1 2" key="2">
    <citation type="journal article" date="2022" name="Mol. Ecol. Resour.">
        <title>The genomes of chicory, endive, great burdock and yacon provide insights into Asteraceae paleo-polyploidization history and plant inulin production.</title>
        <authorList>
            <person name="Fan W."/>
            <person name="Wang S."/>
            <person name="Wang H."/>
            <person name="Wang A."/>
            <person name="Jiang F."/>
            <person name="Liu H."/>
            <person name="Zhao H."/>
            <person name="Xu D."/>
            <person name="Zhang Y."/>
        </authorList>
    </citation>
    <scope>NUCLEOTIDE SEQUENCE [LARGE SCALE GENOMIC DNA]</scope>
    <source>
        <strain evidence="2">cv. Yunnan</strain>
        <tissue evidence="1">Leaves</tissue>
    </source>
</reference>
<gene>
    <name evidence="1" type="ORF">L1987_26428</name>
</gene>
<evidence type="ECO:0000313" key="2">
    <source>
        <dbReference type="Proteomes" id="UP001056120"/>
    </source>
</evidence>
<organism evidence="1 2">
    <name type="scientific">Smallanthus sonchifolius</name>
    <dbReference type="NCBI Taxonomy" id="185202"/>
    <lineage>
        <taxon>Eukaryota</taxon>
        <taxon>Viridiplantae</taxon>
        <taxon>Streptophyta</taxon>
        <taxon>Embryophyta</taxon>
        <taxon>Tracheophyta</taxon>
        <taxon>Spermatophyta</taxon>
        <taxon>Magnoliopsida</taxon>
        <taxon>eudicotyledons</taxon>
        <taxon>Gunneridae</taxon>
        <taxon>Pentapetalae</taxon>
        <taxon>asterids</taxon>
        <taxon>campanulids</taxon>
        <taxon>Asterales</taxon>
        <taxon>Asteraceae</taxon>
        <taxon>Asteroideae</taxon>
        <taxon>Heliantheae alliance</taxon>
        <taxon>Millerieae</taxon>
        <taxon>Smallanthus</taxon>
    </lineage>
</organism>
<proteinExistence type="predicted"/>
<sequence length="139" mass="16224">MDPSHCSIESLFNRLPSFGISQIPLLNSLGHRNIYWIEVTNTEIEALQKKNFGTKAIFLEWVDKTKYNHNETMRESCSSDSKASDWHLEAAFDVFYTKPQVKSSTDSRHSEKLYNRYKGKFYHLKHFILLIGQNKNGHV</sequence>
<reference evidence="2" key="1">
    <citation type="journal article" date="2022" name="Mol. Ecol. Resour.">
        <title>The genomes of chicory, endive, great burdock and yacon provide insights into Asteraceae palaeo-polyploidization history and plant inulin production.</title>
        <authorList>
            <person name="Fan W."/>
            <person name="Wang S."/>
            <person name="Wang H."/>
            <person name="Wang A."/>
            <person name="Jiang F."/>
            <person name="Liu H."/>
            <person name="Zhao H."/>
            <person name="Xu D."/>
            <person name="Zhang Y."/>
        </authorList>
    </citation>
    <scope>NUCLEOTIDE SEQUENCE [LARGE SCALE GENOMIC DNA]</scope>
    <source>
        <strain evidence="2">cv. Yunnan</strain>
    </source>
</reference>
<protein>
    <submittedName>
        <fullName evidence="1">Uncharacterized protein</fullName>
    </submittedName>
</protein>
<dbReference type="EMBL" id="CM042026">
    <property type="protein sequence ID" value="KAI3804692.1"/>
    <property type="molecule type" value="Genomic_DNA"/>
</dbReference>